<keyword evidence="1" id="KW-0472">Membrane</keyword>
<sequence>MIYIFRKLNNSFYILNDMETENESYQVNIEESFLEIIKDFKDSYSGLFIKGVTDPQVIKEGNLEKIGESLTRISEFLDNRLQDLEFEASEEKVNEINSRLKTAVKVVNEMGNEIKSLENQEPKDYHWYVVGTLAVVLIGLFDYIEIYIEHHPQSK</sequence>
<proteinExistence type="predicted"/>
<dbReference type="Proteomes" id="UP000217784">
    <property type="component" value="Unassembled WGS sequence"/>
</dbReference>
<accession>A0A2A2H9K6</accession>
<protein>
    <submittedName>
        <fullName evidence="2">Uncharacterized protein</fullName>
    </submittedName>
</protein>
<evidence type="ECO:0000313" key="2">
    <source>
        <dbReference type="EMBL" id="PAV06006.1"/>
    </source>
</evidence>
<dbReference type="EMBL" id="LMVM01000001">
    <property type="protein sequence ID" value="PAV06006.1"/>
    <property type="molecule type" value="Genomic_DNA"/>
</dbReference>
<feature type="transmembrane region" description="Helical" evidence="1">
    <location>
        <begin position="125"/>
        <end position="148"/>
    </location>
</feature>
<keyword evidence="1" id="KW-1133">Transmembrane helix</keyword>
<evidence type="ECO:0000256" key="1">
    <source>
        <dbReference type="SAM" id="Phobius"/>
    </source>
</evidence>
<reference evidence="2 3" key="1">
    <citation type="journal article" date="2017" name="BMC Genomics">
        <title>Genomic analysis of methanogenic archaea reveals a shift towards energy conservation.</title>
        <authorList>
            <person name="Gilmore S.P."/>
            <person name="Henske J.K."/>
            <person name="Sexton J.A."/>
            <person name="Solomon K.V."/>
            <person name="Seppala S."/>
            <person name="Yoo J.I."/>
            <person name="Huyett L.M."/>
            <person name="Pressman A."/>
            <person name="Cogan J.Z."/>
            <person name="Kivenson V."/>
            <person name="Peng X."/>
            <person name="Tan Y."/>
            <person name="Valentine D.L."/>
            <person name="O'Malley M.A."/>
        </authorList>
    </citation>
    <scope>NUCLEOTIDE SEQUENCE [LARGE SCALE GENOMIC DNA]</scope>
    <source>
        <strain evidence="2 3">M.o.H.</strain>
    </source>
</reference>
<keyword evidence="1" id="KW-0812">Transmembrane</keyword>
<comment type="caution">
    <text evidence="2">The sequence shown here is derived from an EMBL/GenBank/DDBJ whole genome shotgun (WGS) entry which is preliminary data.</text>
</comment>
<name>A0A2A2H9K6_METBR</name>
<gene>
    <name evidence="2" type="ORF">ASJ80_14265</name>
</gene>
<organism evidence="2 3">
    <name type="scientific">Methanobacterium bryantii</name>
    <dbReference type="NCBI Taxonomy" id="2161"/>
    <lineage>
        <taxon>Archaea</taxon>
        <taxon>Methanobacteriati</taxon>
        <taxon>Methanobacteriota</taxon>
        <taxon>Methanomada group</taxon>
        <taxon>Methanobacteria</taxon>
        <taxon>Methanobacteriales</taxon>
        <taxon>Methanobacteriaceae</taxon>
        <taxon>Methanobacterium</taxon>
    </lineage>
</organism>
<dbReference type="AlphaFoldDB" id="A0A2A2H9K6"/>
<evidence type="ECO:0000313" key="3">
    <source>
        <dbReference type="Proteomes" id="UP000217784"/>
    </source>
</evidence>
<keyword evidence="3" id="KW-1185">Reference proteome</keyword>